<dbReference type="CDD" id="cd04301">
    <property type="entry name" value="NAT_SF"/>
    <property type="match status" value="1"/>
</dbReference>
<dbReference type="InterPro" id="IPR000182">
    <property type="entry name" value="GNAT_dom"/>
</dbReference>
<dbReference type="OrthoDB" id="8593648at2"/>
<dbReference type="PANTHER" id="PTHR43072:SF36">
    <property type="entry name" value="RIBOSOMAL-PROTEIN-ALANINE ACETYLTRANSFERASE"/>
    <property type="match status" value="1"/>
</dbReference>
<dbReference type="KEGG" id="bwh:A9C19_13195"/>
<keyword evidence="3" id="KW-1185">Reference proteome</keyword>
<keyword evidence="2" id="KW-0808">Transferase</keyword>
<evidence type="ECO:0000313" key="2">
    <source>
        <dbReference type="EMBL" id="APH05628.1"/>
    </source>
</evidence>
<dbReference type="PANTHER" id="PTHR43072">
    <property type="entry name" value="N-ACETYLTRANSFERASE"/>
    <property type="match status" value="1"/>
</dbReference>
<organism evidence="2 3">
    <name type="scientific">Bacillus weihaiensis</name>
    <dbReference type="NCBI Taxonomy" id="1547283"/>
    <lineage>
        <taxon>Bacteria</taxon>
        <taxon>Bacillati</taxon>
        <taxon>Bacillota</taxon>
        <taxon>Bacilli</taxon>
        <taxon>Bacillales</taxon>
        <taxon>Bacillaceae</taxon>
        <taxon>Bacillus</taxon>
    </lineage>
</organism>
<dbReference type="Pfam" id="PF00583">
    <property type="entry name" value="Acetyltransf_1"/>
    <property type="match status" value="1"/>
</dbReference>
<gene>
    <name evidence="2" type="ORF">A9C19_13195</name>
</gene>
<evidence type="ECO:0000259" key="1">
    <source>
        <dbReference type="PROSITE" id="PS51186"/>
    </source>
</evidence>
<evidence type="ECO:0000313" key="3">
    <source>
        <dbReference type="Proteomes" id="UP000181936"/>
    </source>
</evidence>
<dbReference type="InterPro" id="IPR017255">
    <property type="entry name" value="AcTrfase_GNAT_prd"/>
</dbReference>
<name>A0A1L3MTF1_9BACI</name>
<dbReference type="STRING" id="1547283.A9C19_13195"/>
<dbReference type="AlphaFoldDB" id="A0A1L3MTF1"/>
<feature type="domain" description="N-acetyltransferase" evidence="1">
    <location>
        <begin position="2"/>
        <end position="157"/>
    </location>
</feature>
<proteinExistence type="predicted"/>
<accession>A0A1L3MTF1</accession>
<dbReference type="RefSeq" id="WP_072580421.1">
    <property type="nucleotide sequence ID" value="NZ_CP016020.1"/>
</dbReference>
<dbReference type="EMBL" id="CP016020">
    <property type="protein sequence ID" value="APH05628.1"/>
    <property type="molecule type" value="Genomic_DNA"/>
</dbReference>
<protein>
    <submittedName>
        <fullName evidence="2">GNAT family N-acetyltransferase</fullName>
    </submittedName>
</protein>
<dbReference type="GO" id="GO:0016747">
    <property type="term" value="F:acyltransferase activity, transferring groups other than amino-acyl groups"/>
    <property type="evidence" value="ECO:0007669"/>
    <property type="project" value="InterPro"/>
</dbReference>
<dbReference type="InterPro" id="IPR016181">
    <property type="entry name" value="Acyl_CoA_acyltransferase"/>
</dbReference>
<reference evidence="2 3" key="1">
    <citation type="journal article" date="2016" name="Sci. Rep.">
        <title>Complete genome sequence and transcriptomic analysis of a novel marine strain Bacillus weihaiensis reveals the mechanism of brown algae degradation.</title>
        <authorList>
            <person name="Zhu Y."/>
            <person name="Chen P."/>
            <person name="Bao Y."/>
            <person name="Men Y."/>
            <person name="Zeng Y."/>
            <person name="Yang J."/>
            <person name="Sun J."/>
            <person name="Sun Y."/>
        </authorList>
    </citation>
    <scope>NUCLEOTIDE SEQUENCE [LARGE SCALE GENOMIC DNA]</scope>
    <source>
        <strain evidence="2 3">Alg07</strain>
    </source>
</reference>
<dbReference type="PIRSF" id="PIRSF037663">
    <property type="entry name" value="Acetyltransf_GNAT_prd"/>
    <property type="match status" value="1"/>
</dbReference>
<sequence length="157" mass="17911">MVTIRSVTGADFNLISPLLNDWWGGRQMSDMLPRLFFIHFQETSFIAEENGEIVGFLIGFFSQSHRQEAYIHFVGVNPLVRKKNIGRTLYHCFFEKGKEKGITTVRAITSPVNKSSIAFHKKMGFDMARGDKVVDGVFVFSHYDGLSQDRVLFAKKI</sequence>
<dbReference type="Proteomes" id="UP000181936">
    <property type="component" value="Chromosome"/>
</dbReference>
<dbReference type="PROSITE" id="PS51186">
    <property type="entry name" value="GNAT"/>
    <property type="match status" value="1"/>
</dbReference>
<dbReference type="Gene3D" id="3.40.630.30">
    <property type="match status" value="1"/>
</dbReference>
<dbReference type="SUPFAM" id="SSF55729">
    <property type="entry name" value="Acyl-CoA N-acyltransferases (Nat)"/>
    <property type="match status" value="1"/>
</dbReference>
<dbReference type="FunFam" id="3.40.630.30:FF:000133">
    <property type="entry name" value="Acetyltransferase, GNAT family"/>
    <property type="match status" value="1"/>
</dbReference>